<reference evidence="4 5" key="1">
    <citation type="submission" date="2022-07" db="EMBL/GenBank/DDBJ databases">
        <authorList>
            <person name="Li W.-J."/>
            <person name="Deng Q.-Q."/>
        </authorList>
    </citation>
    <scope>NUCLEOTIDE SEQUENCE [LARGE SCALE GENOMIC DNA]</scope>
    <source>
        <strain evidence="4 5">SYSU M60028</strain>
    </source>
</reference>
<keyword evidence="1" id="KW-0678">Repressor</keyword>
<evidence type="ECO:0000313" key="4">
    <source>
        <dbReference type="EMBL" id="MCP8937315.1"/>
    </source>
</evidence>
<dbReference type="Pfam" id="PF07378">
    <property type="entry name" value="FlbT"/>
    <property type="match status" value="1"/>
</dbReference>
<keyword evidence="4" id="KW-0969">Cilium</keyword>
<comment type="caution">
    <text evidence="4">The sequence shown here is derived from an EMBL/GenBank/DDBJ whole genome shotgun (WGS) entry which is preliminary data.</text>
</comment>
<dbReference type="NCBIfam" id="NF009432">
    <property type="entry name" value="PRK12791.1"/>
    <property type="match status" value="1"/>
</dbReference>
<evidence type="ECO:0000256" key="1">
    <source>
        <dbReference type="ARBA" id="ARBA00022491"/>
    </source>
</evidence>
<keyword evidence="4" id="KW-0966">Cell projection</keyword>
<keyword evidence="4" id="KW-0282">Flagellum</keyword>
<name>A0ABT1L788_9HYPH</name>
<dbReference type="EMBL" id="JANCLU010000001">
    <property type="protein sequence ID" value="MCP8937315.1"/>
    <property type="molecule type" value="Genomic_DNA"/>
</dbReference>
<sequence length="130" mass="14791">MALKVELKPHELIIVGNVVITNSDSRIRFFIDGHAPILREKDILTAETADTPAKKIYLSVQLMYLSDDIGSHHEVYFNLVREFLEAAPTALPIISEINNQILSGDFYKALKVTKKLIDYELELMSYAARR</sequence>
<gene>
    <name evidence="4" type="primary">flbT</name>
    <name evidence="4" type="ORF">NK718_02200</name>
</gene>
<evidence type="ECO:0000256" key="2">
    <source>
        <dbReference type="ARBA" id="ARBA00022795"/>
    </source>
</evidence>
<evidence type="ECO:0000256" key="3">
    <source>
        <dbReference type="ARBA" id="ARBA00022884"/>
    </source>
</evidence>
<keyword evidence="3" id="KW-0694">RNA-binding</keyword>
<dbReference type="Proteomes" id="UP001205890">
    <property type="component" value="Unassembled WGS sequence"/>
</dbReference>
<dbReference type="RefSeq" id="WP_254738156.1">
    <property type="nucleotide sequence ID" value="NZ_JANCLU010000001.1"/>
</dbReference>
<accession>A0ABT1L788</accession>
<organism evidence="4 5">
    <name type="scientific">Alsobacter ponti</name>
    <dbReference type="NCBI Taxonomy" id="2962936"/>
    <lineage>
        <taxon>Bacteria</taxon>
        <taxon>Pseudomonadati</taxon>
        <taxon>Pseudomonadota</taxon>
        <taxon>Alphaproteobacteria</taxon>
        <taxon>Hyphomicrobiales</taxon>
        <taxon>Alsobacteraceae</taxon>
        <taxon>Alsobacter</taxon>
    </lineage>
</organism>
<evidence type="ECO:0000313" key="5">
    <source>
        <dbReference type="Proteomes" id="UP001205890"/>
    </source>
</evidence>
<proteinExistence type="predicted"/>
<keyword evidence="5" id="KW-1185">Reference proteome</keyword>
<dbReference type="InterPro" id="IPR009967">
    <property type="entry name" value="Flagellum_FlbT"/>
</dbReference>
<protein>
    <submittedName>
        <fullName evidence="4">Flagellar biosynthesis repressor FlbT</fullName>
    </submittedName>
</protein>
<keyword evidence="2" id="KW-1005">Bacterial flagellum biogenesis</keyword>